<reference evidence="3" key="1">
    <citation type="journal article" date="2015" name="Nat. Genet.">
        <title>The genome and transcriptome of the zoonotic hookworm Ancylostoma ceylanicum identify infection-specific gene families.</title>
        <authorList>
            <person name="Schwarz E.M."/>
            <person name="Hu Y."/>
            <person name="Antoshechkin I."/>
            <person name="Miller M.M."/>
            <person name="Sternberg P.W."/>
            <person name="Aroian R.V."/>
        </authorList>
    </citation>
    <scope>NUCLEOTIDE SEQUENCE</scope>
    <source>
        <strain evidence="3">HY135</strain>
    </source>
</reference>
<dbReference type="Gene3D" id="3.40.1440.10">
    <property type="entry name" value="GIY-YIG endonuclease"/>
    <property type="match status" value="1"/>
</dbReference>
<dbReference type="Pfam" id="PF26215">
    <property type="entry name" value="HTH_animal"/>
    <property type="match status" value="1"/>
</dbReference>
<sequence>MPRFQESRTWTLLRDVPANYFRLVREVLSLRQKIVSERQTTHFLHRCLRNNVIPNFIAKKRLNEICGLPKESRQLHEIELRILRTALKTKRDHLFSLLAKCLFKERCCERFLPDHLWRRIVGESKFVCDLIRSKTKSRLQEKFRGLVDHRQNQRPQIPVTATLSSENHCHIDTASDSVPGTSRVSVIGDVSISTAALSVLDLGPSFAPVQSIGPRFSRKIVGSLQYVHDRLRYRAREEQHGRDYQRVSETAFPAMPFPRTLFKPQDPCPLVDTKFRVFATSLFSILSRYSNKRAPSNLTPTQRLGLREIRDLCARGEIKISVSDKGGEFVVISRELDMAITEHHLEDATVYRPSSPEEFRKQYRHLNKVWVETARAAGLAQHIIARLKIDLPSCPVLYTLIKTHKLPANGFNNRDPRDFKVRPIISCNGGPTDRISWLLNIILSQLLKHVPAHLQNTNMFLERLRNTHFDRECVMESFDVTSLYTNVSNEAAMQAIFELLSEHQTSLNLYGLSVRHIMTLLKECLCCSIFRWSGHYYKQIRGLAMGQRLAPTLAIAFMSKVENPVLERRPLLYCRYIDDCCIVCPTQAEMDICFNLLNQQFPHIKFTREKPIGNWLAFLNVQVHLSNGECKTRWYRKPSNKNILIHFLSAHPNKMKKSVIGNMYSTAARVSSDDHERDNSLKLARRIATSNGYPAKEHSRITHLLRSRQRVGENTEKIAFCIPFISDEMSKEVRGCLRRAGLQDAVRVVEIPPTNLRKQLVRNRAYDRLCTTPNCIICPCGRMGDCMTSGVIYLISCKSCGDSYIGETGRPLCIRVKEHLDGLTKSKPSTPLGVHRMQSHDNVEFEVSVTILSYEPDILARKTLEAFWIAAKSPKMNRKEECIAITNELAPFQNLCGF</sequence>
<dbReference type="PANTHER" id="PTHR21301">
    <property type="entry name" value="REVERSE TRANSCRIPTASE"/>
    <property type="match status" value="1"/>
</dbReference>
<dbReference type="Pfam" id="PF00078">
    <property type="entry name" value="RVT_1"/>
    <property type="match status" value="1"/>
</dbReference>
<dbReference type="PROSITE" id="PS50164">
    <property type="entry name" value="GIY_YIG"/>
    <property type="match status" value="1"/>
</dbReference>
<name>A0A016RY75_9BILA</name>
<gene>
    <name evidence="2" type="primary">Acey_s0345.g3120</name>
    <name evidence="2" type="ORF">Y032_0345g3120</name>
</gene>
<feature type="domain" description="GIY-YIG" evidence="1">
    <location>
        <begin position="788"/>
        <end position="878"/>
    </location>
</feature>
<dbReference type="InterPro" id="IPR000305">
    <property type="entry name" value="GIY-YIG_endonuc"/>
</dbReference>
<proteinExistence type="predicted"/>
<accession>A0A016RY75</accession>
<protein>
    <recommendedName>
        <fullName evidence="1">GIY-YIG domain-containing protein</fullName>
    </recommendedName>
</protein>
<dbReference type="STRING" id="53326.A0A016RY75"/>
<dbReference type="SUPFAM" id="SSF56672">
    <property type="entry name" value="DNA/RNA polymerases"/>
    <property type="match status" value="1"/>
</dbReference>
<dbReference type="EMBL" id="JARK01001681">
    <property type="protein sequence ID" value="EYB83017.1"/>
    <property type="molecule type" value="Genomic_DNA"/>
</dbReference>
<dbReference type="InterPro" id="IPR043502">
    <property type="entry name" value="DNA/RNA_pol_sf"/>
</dbReference>
<keyword evidence="3" id="KW-1185">Reference proteome</keyword>
<dbReference type="AlphaFoldDB" id="A0A016RY75"/>
<evidence type="ECO:0000313" key="3">
    <source>
        <dbReference type="Proteomes" id="UP000024635"/>
    </source>
</evidence>
<dbReference type="InterPro" id="IPR058912">
    <property type="entry name" value="HTH_animal"/>
</dbReference>
<organism evidence="2 3">
    <name type="scientific">Ancylostoma ceylanicum</name>
    <dbReference type="NCBI Taxonomy" id="53326"/>
    <lineage>
        <taxon>Eukaryota</taxon>
        <taxon>Metazoa</taxon>
        <taxon>Ecdysozoa</taxon>
        <taxon>Nematoda</taxon>
        <taxon>Chromadorea</taxon>
        <taxon>Rhabditida</taxon>
        <taxon>Rhabditina</taxon>
        <taxon>Rhabditomorpha</taxon>
        <taxon>Strongyloidea</taxon>
        <taxon>Ancylostomatidae</taxon>
        <taxon>Ancylostomatinae</taxon>
        <taxon>Ancylostoma</taxon>
    </lineage>
</organism>
<dbReference type="InterPro" id="IPR000477">
    <property type="entry name" value="RT_dom"/>
</dbReference>
<dbReference type="InterPro" id="IPR035901">
    <property type="entry name" value="GIY-YIG_endonuc_sf"/>
</dbReference>
<dbReference type="PANTHER" id="PTHR21301:SF10">
    <property type="entry name" value="REVERSE TRANSCRIPTASE DOMAIN-CONTAINING PROTEIN"/>
    <property type="match status" value="1"/>
</dbReference>
<evidence type="ECO:0000313" key="2">
    <source>
        <dbReference type="EMBL" id="EYB83017.1"/>
    </source>
</evidence>
<dbReference type="OrthoDB" id="10034600at2759"/>
<dbReference type="Proteomes" id="UP000024635">
    <property type="component" value="Unassembled WGS sequence"/>
</dbReference>
<evidence type="ECO:0000259" key="1">
    <source>
        <dbReference type="PROSITE" id="PS50164"/>
    </source>
</evidence>
<comment type="caution">
    <text evidence="2">The sequence shown here is derived from an EMBL/GenBank/DDBJ whole genome shotgun (WGS) entry which is preliminary data.</text>
</comment>